<dbReference type="GO" id="GO:0003723">
    <property type="term" value="F:RNA binding"/>
    <property type="evidence" value="ECO:0007669"/>
    <property type="project" value="UniProtKB-UniRule"/>
</dbReference>
<accession>A0A9P8L2V1</accession>
<dbReference type="SUPFAM" id="SSF54928">
    <property type="entry name" value="RNA-binding domain, RBD"/>
    <property type="match status" value="1"/>
</dbReference>
<name>A0A9P8L2V1_9PEZI</name>
<keyword evidence="1 3" id="KW-0694">RNA-binding</keyword>
<reference evidence="8" key="1">
    <citation type="submission" date="2021-03" db="EMBL/GenBank/DDBJ databases">
        <title>Comparative genomics and phylogenomic investigation of the class Geoglossomycetes provide insights into ecological specialization and systematics.</title>
        <authorList>
            <person name="Melie T."/>
            <person name="Pirro S."/>
            <person name="Miller A.N."/>
            <person name="Quandt A."/>
        </authorList>
    </citation>
    <scope>NUCLEOTIDE SEQUENCE</scope>
    <source>
        <strain evidence="8">GBOQ0MN5Z8</strain>
    </source>
</reference>
<feature type="compositionally biased region" description="Polar residues" evidence="5">
    <location>
        <begin position="601"/>
        <end position="623"/>
    </location>
</feature>
<dbReference type="PROSITE" id="PS50102">
    <property type="entry name" value="RRM"/>
    <property type="match status" value="1"/>
</dbReference>
<dbReference type="Proteomes" id="UP000698800">
    <property type="component" value="Unassembled WGS sequence"/>
</dbReference>
<evidence type="ECO:0000256" key="5">
    <source>
        <dbReference type="SAM" id="MobiDB-lite"/>
    </source>
</evidence>
<feature type="compositionally biased region" description="Polar residues" evidence="5">
    <location>
        <begin position="789"/>
        <end position="804"/>
    </location>
</feature>
<evidence type="ECO:0000313" key="8">
    <source>
        <dbReference type="EMBL" id="KAH0539132.1"/>
    </source>
</evidence>
<dbReference type="InterPro" id="IPR012677">
    <property type="entry name" value="Nucleotide-bd_a/b_plait_sf"/>
</dbReference>
<comment type="caution">
    <text evidence="8">The sequence shown here is derived from an EMBL/GenBank/DDBJ whole genome shotgun (WGS) entry which is preliminary data.</text>
</comment>
<feature type="region of interest" description="Disordered" evidence="5">
    <location>
        <begin position="644"/>
        <end position="667"/>
    </location>
</feature>
<feature type="region of interest" description="Disordered" evidence="5">
    <location>
        <begin position="493"/>
        <end position="625"/>
    </location>
</feature>
<protein>
    <submittedName>
        <fullName evidence="8">Uncharacterized protein</fullName>
    </submittedName>
</protein>
<feature type="region of interest" description="Disordered" evidence="5">
    <location>
        <begin position="107"/>
        <end position="235"/>
    </location>
</feature>
<dbReference type="CDD" id="cd22249">
    <property type="entry name" value="UDM1_RNF168_RNF169-like"/>
    <property type="match status" value="1"/>
</dbReference>
<dbReference type="GO" id="GO:0008270">
    <property type="term" value="F:zinc ion binding"/>
    <property type="evidence" value="ECO:0007669"/>
    <property type="project" value="UniProtKB-KW"/>
</dbReference>
<dbReference type="Pfam" id="PF01480">
    <property type="entry name" value="PWI"/>
    <property type="match status" value="1"/>
</dbReference>
<dbReference type="EMBL" id="JAGHQL010000085">
    <property type="protein sequence ID" value="KAH0539132.1"/>
    <property type="molecule type" value="Genomic_DNA"/>
</dbReference>
<evidence type="ECO:0000259" key="6">
    <source>
        <dbReference type="PROSITE" id="PS50102"/>
    </source>
</evidence>
<keyword evidence="4" id="KW-0863">Zinc-finger</keyword>
<keyword evidence="4" id="KW-0479">Metal-binding</keyword>
<feature type="domain" description="C3H1-type" evidence="7">
    <location>
        <begin position="290"/>
        <end position="318"/>
    </location>
</feature>
<evidence type="ECO:0000259" key="7">
    <source>
        <dbReference type="PROSITE" id="PS50103"/>
    </source>
</evidence>
<feature type="compositionally biased region" description="Basic and acidic residues" evidence="5">
    <location>
        <begin position="372"/>
        <end position="384"/>
    </location>
</feature>
<evidence type="ECO:0000256" key="3">
    <source>
        <dbReference type="PROSITE-ProRule" id="PRU00176"/>
    </source>
</evidence>
<feature type="region of interest" description="Disordered" evidence="5">
    <location>
        <begin position="786"/>
        <end position="837"/>
    </location>
</feature>
<evidence type="ECO:0000256" key="1">
    <source>
        <dbReference type="ARBA" id="ARBA00022884"/>
    </source>
</evidence>
<dbReference type="InterPro" id="IPR002483">
    <property type="entry name" value="PWI_dom"/>
</dbReference>
<feature type="compositionally biased region" description="Basic and acidic residues" evidence="5">
    <location>
        <begin position="524"/>
        <end position="577"/>
    </location>
</feature>
<keyword evidence="4" id="KW-0862">Zinc</keyword>
<feature type="compositionally biased region" description="Pro residues" evidence="5">
    <location>
        <begin position="222"/>
        <end position="235"/>
    </location>
</feature>
<dbReference type="PANTHER" id="PTHR14398:SF0">
    <property type="entry name" value="ZINC FINGER PROTEIN SWM"/>
    <property type="match status" value="1"/>
</dbReference>
<keyword evidence="9" id="KW-1185">Reference proteome</keyword>
<feature type="zinc finger region" description="C3H1-type" evidence="4">
    <location>
        <begin position="290"/>
        <end position="318"/>
    </location>
</feature>
<organism evidence="8 9">
    <name type="scientific">Glutinoglossum americanum</name>
    <dbReference type="NCBI Taxonomy" id="1670608"/>
    <lineage>
        <taxon>Eukaryota</taxon>
        <taxon>Fungi</taxon>
        <taxon>Dikarya</taxon>
        <taxon>Ascomycota</taxon>
        <taxon>Pezizomycotina</taxon>
        <taxon>Geoglossomycetes</taxon>
        <taxon>Geoglossales</taxon>
        <taxon>Geoglossaceae</taxon>
        <taxon>Glutinoglossum</taxon>
    </lineage>
</organism>
<dbReference type="CDD" id="cd12257">
    <property type="entry name" value="RRM1_RBM26_like"/>
    <property type="match status" value="1"/>
</dbReference>
<evidence type="ECO:0000256" key="4">
    <source>
        <dbReference type="PROSITE-ProRule" id="PRU00723"/>
    </source>
</evidence>
<dbReference type="InterPro" id="IPR035979">
    <property type="entry name" value="RBD_domain_sf"/>
</dbReference>
<feature type="region of interest" description="Disordered" evidence="5">
    <location>
        <begin position="360"/>
        <end position="416"/>
    </location>
</feature>
<proteinExistence type="predicted"/>
<dbReference type="InterPro" id="IPR000571">
    <property type="entry name" value="Znf_CCCH"/>
</dbReference>
<dbReference type="SMART" id="SM00360">
    <property type="entry name" value="RRM"/>
    <property type="match status" value="1"/>
</dbReference>
<dbReference type="FunFam" id="3.30.70.330:FF:000647">
    <property type="entry name" value="CCCH zinc finger and RRM domain protein"/>
    <property type="match status" value="1"/>
</dbReference>
<dbReference type="PANTHER" id="PTHR14398">
    <property type="entry name" value="RNA RECOGNITION RRM/RNP DOMAIN"/>
    <property type="match status" value="1"/>
</dbReference>
<feature type="compositionally biased region" description="Low complexity" evidence="5">
    <location>
        <begin position="362"/>
        <end position="371"/>
    </location>
</feature>
<gene>
    <name evidence="8" type="ORF">FGG08_004303</name>
</gene>
<evidence type="ECO:0000256" key="2">
    <source>
        <dbReference type="ARBA" id="ARBA00043866"/>
    </source>
</evidence>
<sequence>MLFNEDDAGPLKRWIVRRLEDMQVSYPTESWALYPEILLTALSLHRSDADSDVLADYVLALLRHDQPVEEVRKLCIDQLEDFLKDHTATFVNDIFGIIASKSYLPPGSGLSARPATSPNIFSPPAGSATTSLGPGSSPTNVGPLSRDQSRKRSYHDHEGSEPWDGKDPHYGRASGGDRAFKQPRRGNTRGGRFDGFGNRARQGPQQLPTPDATMANLGGMPQQPPIGFPGLPQPPSAFFDPNDPMAAFLAMQAMGFPLPTIPFAPVGSPSSFAPNGNQQSPILDAAPPVKRIGERCRDYDEKGFCALGSTCPYEHGTNPIVVPGDGDGESTLQAGLEVNLIWGQEYDPNNSALVTDIKKPMNASGSSANGSSHRDSNRGSDRGGRGRGRGGSTAPVTRRGGRAEFSHAGPNQDRSITTVVVESIPEDKFQEETVREFFSTFGNIQDIQMQGYKRLALVKYDDWTSAKRAYDSPKVIFDNRFVKVYWYKPESVPKPPVAANGTAKAGSPTPSKKASEGEMEIDMEDFKKRQEEAQKTHDEKMRKKKETEDAKRELEKRREELLKNQAEEKRKLMERLAAKTTGKGKAVSNSPPAPGTPKIENGTNGATTNGDVKANQAKTSSQTEALRAQLAALEAEARSLGIDSTLSDDGLSTRGRGRGRGAFRGRGGYMPRGHGGYESFRGGYRGRGGPFAARGRGGTMKLDNRTKKVTVSGTPFDSNKDESLRQYLLGIGEFENIEHNPNRSDSQIITFKDRFTAEKFIHSGSEIPGVGKVELSWVNTPLPPVVVNKQPQHETSTPVSSATASHDGDTAMADGDMHKTAEDYDVAEDDDDRWMVQ</sequence>
<dbReference type="GO" id="GO:0005634">
    <property type="term" value="C:nucleus"/>
    <property type="evidence" value="ECO:0007669"/>
    <property type="project" value="TreeGrafter"/>
</dbReference>
<dbReference type="AlphaFoldDB" id="A0A9P8L2V1"/>
<comment type="function">
    <text evidence="2">May be involved in the turnover of nuclear polyadenylated (pA+) RNA.</text>
</comment>
<dbReference type="PROSITE" id="PS50103">
    <property type="entry name" value="ZF_C3H1"/>
    <property type="match status" value="1"/>
</dbReference>
<feature type="compositionally biased region" description="Basic and acidic residues" evidence="5">
    <location>
        <begin position="147"/>
        <end position="170"/>
    </location>
</feature>
<feature type="compositionally biased region" description="Polar residues" evidence="5">
    <location>
        <begin position="127"/>
        <end position="142"/>
    </location>
</feature>
<evidence type="ECO:0000313" key="9">
    <source>
        <dbReference type="Proteomes" id="UP000698800"/>
    </source>
</evidence>
<dbReference type="OrthoDB" id="443401at2759"/>
<dbReference type="InterPro" id="IPR000504">
    <property type="entry name" value="RRM_dom"/>
</dbReference>
<dbReference type="Gene3D" id="3.30.70.330">
    <property type="match status" value="1"/>
</dbReference>
<dbReference type="InterPro" id="IPR045137">
    <property type="entry name" value="RBM26/27"/>
</dbReference>
<feature type="compositionally biased region" description="Acidic residues" evidence="5">
    <location>
        <begin position="823"/>
        <end position="837"/>
    </location>
</feature>
<feature type="domain" description="RRM" evidence="6">
    <location>
        <begin position="417"/>
        <end position="489"/>
    </location>
</feature>